<evidence type="ECO:0000313" key="4">
    <source>
        <dbReference type="Proteomes" id="UP000593890"/>
    </source>
</evidence>
<dbReference type="Pfam" id="PF00578">
    <property type="entry name" value="AhpC-TSA"/>
    <property type="match status" value="1"/>
</dbReference>
<organism evidence="3 4">
    <name type="scientific">Solibaculum mannosilyticum</name>
    <dbReference type="NCBI Taxonomy" id="2780922"/>
    <lineage>
        <taxon>Bacteria</taxon>
        <taxon>Bacillati</taxon>
        <taxon>Bacillota</taxon>
        <taxon>Clostridia</taxon>
        <taxon>Eubacteriales</taxon>
        <taxon>Oscillospiraceae</taxon>
        <taxon>Solibaculum</taxon>
    </lineage>
</organism>
<dbReference type="CDD" id="cd02966">
    <property type="entry name" value="TlpA_like_family"/>
    <property type="match status" value="1"/>
</dbReference>
<dbReference type="InterPro" id="IPR050553">
    <property type="entry name" value="Thioredoxin_ResA/DsbE_sf"/>
</dbReference>
<feature type="compositionally biased region" description="Low complexity" evidence="1">
    <location>
        <begin position="45"/>
        <end position="58"/>
    </location>
</feature>
<dbReference type="PROSITE" id="PS00194">
    <property type="entry name" value="THIOREDOXIN_1"/>
    <property type="match status" value="1"/>
</dbReference>
<dbReference type="PANTHER" id="PTHR42852">
    <property type="entry name" value="THIOL:DISULFIDE INTERCHANGE PROTEIN DSBE"/>
    <property type="match status" value="1"/>
</dbReference>
<feature type="domain" description="Thioredoxin" evidence="2">
    <location>
        <begin position="70"/>
        <end position="211"/>
    </location>
</feature>
<sequence length="211" mass="22999">MNGKKKWILAVIALVVLLAGAAILYQVLQGQGETGGLADLGGQGQSQTQQSGQSSGTSAQIAESEGETQEEERTEAPDFTVWDKDGNEVKLSELLNGKPTVLNFWASTCPPCQMEMPDFHDVYKELGGEVQFLMIDGIGSLGETEEKGKAYIEEEGYTFPVYFDREMEAVMTYGISSFPTTYFIDAQGYLVAGGIGMLSREYLMQGIDMIT</sequence>
<feature type="compositionally biased region" description="Acidic residues" evidence="1">
    <location>
        <begin position="64"/>
        <end position="73"/>
    </location>
</feature>
<dbReference type="Gene3D" id="3.40.30.10">
    <property type="entry name" value="Glutaredoxin"/>
    <property type="match status" value="1"/>
</dbReference>
<dbReference type="GO" id="GO:0016209">
    <property type="term" value="F:antioxidant activity"/>
    <property type="evidence" value="ECO:0007669"/>
    <property type="project" value="InterPro"/>
</dbReference>
<feature type="region of interest" description="Disordered" evidence="1">
    <location>
        <begin position="39"/>
        <end position="76"/>
    </location>
</feature>
<reference evidence="4" key="1">
    <citation type="submission" date="2020-07" db="EMBL/GenBank/DDBJ databases">
        <title>Complete genome sequencing of Clostridia bacterium strain 12CBH8.</title>
        <authorList>
            <person name="Sakamoto M."/>
            <person name="Murakami T."/>
            <person name="Mori H."/>
        </authorList>
    </citation>
    <scope>NUCLEOTIDE SEQUENCE [LARGE SCALE GENOMIC DNA]</scope>
    <source>
        <strain evidence="4">12CBH8</strain>
    </source>
</reference>
<dbReference type="InterPro" id="IPR000866">
    <property type="entry name" value="AhpC/TSA"/>
</dbReference>
<evidence type="ECO:0000256" key="1">
    <source>
        <dbReference type="SAM" id="MobiDB-lite"/>
    </source>
</evidence>
<dbReference type="GO" id="GO:0016491">
    <property type="term" value="F:oxidoreductase activity"/>
    <property type="evidence" value="ECO:0007669"/>
    <property type="project" value="InterPro"/>
</dbReference>
<dbReference type="RefSeq" id="WP_215533137.1">
    <property type="nucleotide sequence ID" value="NZ_AP023321.1"/>
</dbReference>
<dbReference type="EMBL" id="AP023321">
    <property type="protein sequence ID" value="BCI61279.1"/>
    <property type="molecule type" value="Genomic_DNA"/>
</dbReference>
<dbReference type="Proteomes" id="UP000593890">
    <property type="component" value="Chromosome"/>
</dbReference>
<dbReference type="InterPro" id="IPR017937">
    <property type="entry name" value="Thioredoxin_CS"/>
</dbReference>
<evidence type="ECO:0000259" key="2">
    <source>
        <dbReference type="PROSITE" id="PS51352"/>
    </source>
</evidence>
<dbReference type="InterPro" id="IPR013766">
    <property type="entry name" value="Thioredoxin_domain"/>
</dbReference>
<gene>
    <name evidence="3" type="ORF">C12CBH8_19180</name>
</gene>
<evidence type="ECO:0000313" key="3">
    <source>
        <dbReference type="EMBL" id="BCI61279.1"/>
    </source>
</evidence>
<dbReference type="PROSITE" id="PS51352">
    <property type="entry name" value="THIOREDOXIN_2"/>
    <property type="match status" value="1"/>
</dbReference>
<name>A0A7I8D714_9FIRM</name>
<dbReference type="InterPro" id="IPR036249">
    <property type="entry name" value="Thioredoxin-like_sf"/>
</dbReference>
<keyword evidence="4" id="KW-1185">Reference proteome</keyword>
<dbReference type="AlphaFoldDB" id="A0A7I8D714"/>
<proteinExistence type="predicted"/>
<dbReference type="SUPFAM" id="SSF52833">
    <property type="entry name" value="Thioredoxin-like"/>
    <property type="match status" value="1"/>
</dbReference>
<dbReference type="KEGG" id="sman:C12CBH8_19180"/>
<accession>A0A7I8D714</accession>
<dbReference type="PANTHER" id="PTHR42852:SF17">
    <property type="entry name" value="THIOREDOXIN-LIKE PROTEIN HI_1115"/>
    <property type="match status" value="1"/>
</dbReference>
<protein>
    <recommendedName>
        <fullName evidence="2">Thioredoxin domain-containing protein</fullName>
    </recommendedName>
</protein>